<dbReference type="EMBL" id="JABFDB010000016">
    <property type="protein sequence ID" value="NYZ22189.1"/>
    <property type="molecule type" value="Genomic_DNA"/>
</dbReference>
<dbReference type="InterPro" id="IPR036097">
    <property type="entry name" value="HisK_dim/P_sf"/>
</dbReference>
<evidence type="ECO:0000256" key="3">
    <source>
        <dbReference type="ARBA" id="ARBA00012438"/>
    </source>
</evidence>
<evidence type="ECO:0000256" key="1">
    <source>
        <dbReference type="ARBA" id="ARBA00000085"/>
    </source>
</evidence>
<dbReference type="PROSITE" id="PS50109">
    <property type="entry name" value="HIS_KIN"/>
    <property type="match status" value="1"/>
</dbReference>
<dbReference type="Gene3D" id="6.10.340.10">
    <property type="match status" value="1"/>
</dbReference>
<keyword evidence="14" id="KW-1185">Reference proteome</keyword>
<protein>
    <recommendedName>
        <fullName evidence="3">histidine kinase</fullName>
        <ecNumber evidence="3">2.7.13.3</ecNumber>
    </recommendedName>
</protein>
<keyword evidence="7 13" id="KW-0418">Kinase</keyword>
<dbReference type="InterPro" id="IPR036890">
    <property type="entry name" value="HATPase_C_sf"/>
</dbReference>
<keyword evidence="10" id="KW-0472">Membrane</keyword>
<dbReference type="RefSeq" id="WP_180283967.1">
    <property type="nucleotide sequence ID" value="NZ_JABFDB010000016.1"/>
</dbReference>
<dbReference type="PRINTS" id="PR00344">
    <property type="entry name" value="BCTRLSENSOR"/>
</dbReference>
<keyword evidence="6" id="KW-0812">Transmembrane</keyword>
<dbReference type="InterPro" id="IPR003660">
    <property type="entry name" value="HAMP_dom"/>
</dbReference>
<dbReference type="PANTHER" id="PTHR45436">
    <property type="entry name" value="SENSOR HISTIDINE KINASE YKOH"/>
    <property type="match status" value="1"/>
</dbReference>
<sequence length="486" mass="51585">MRRVRLPASPRAWPLTVTVPLLVAVLMAMVGAMASYSVLARLTADQELHLRQLAAAHLDALALALQPHVARQDVWETFDILDRVRRGDGGGTIRLLVVTLPDATVLAATDPRLLPVGTSLPPELRERLDPGADLVIDGERGLAWFHRPIGGGAALGHVLTEIDMAPLIAVRWEVLGTLAGVNGGLILLFAAAGYGLVARILRPLGILDQYVERVRTGTAEPIPRRFIAGERNEFGRLFHRFNAMARAVAEREALAARLADEEKLALLGRLASGMAHEVNNPLGGMLTAVDTLKRHGDDAAVRQRSTALLERGLRGIGNVVRAALVAYKEPPGAVATTPEDLDDLRFLIAHEAQRRHVTLAWENRLDGPMPADGAAVRQMTLNLLLNACRASPPGGTVAMTAVALDHGLAVTVQDDGAGLPAEDAELLRGKGAAPLPQGGRGLGLWTVARLLDRVGGGVEVGRGPAGGTRVTVFVPFPDGRRADAAA</sequence>
<dbReference type="InterPro" id="IPR003661">
    <property type="entry name" value="HisK_dim/P_dom"/>
</dbReference>
<organism evidence="13 14">
    <name type="scientific">Azospirillum oleiclasticum</name>
    <dbReference type="NCBI Taxonomy" id="2735135"/>
    <lineage>
        <taxon>Bacteria</taxon>
        <taxon>Pseudomonadati</taxon>
        <taxon>Pseudomonadota</taxon>
        <taxon>Alphaproteobacteria</taxon>
        <taxon>Rhodospirillales</taxon>
        <taxon>Azospirillaceae</taxon>
        <taxon>Azospirillum</taxon>
    </lineage>
</organism>
<dbReference type="SUPFAM" id="SSF55874">
    <property type="entry name" value="ATPase domain of HSP90 chaperone/DNA topoisomerase II/histidine kinase"/>
    <property type="match status" value="1"/>
</dbReference>
<dbReference type="PANTHER" id="PTHR45436:SF5">
    <property type="entry name" value="SENSOR HISTIDINE KINASE TRCS"/>
    <property type="match status" value="1"/>
</dbReference>
<dbReference type="SMART" id="SM00388">
    <property type="entry name" value="HisKA"/>
    <property type="match status" value="1"/>
</dbReference>
<dbReference type="SMART" id="SM00387">
    <property type="entry name" value="HATPase_c"/>
    <property type="match status" value="1"/>
</dbReference>
<evidence type="ECO:0000256" key="4">
    <source>
        <dbReference type="ARBA" id="ARBA00022553"/>
    </source>
</evidence>
<evidence type="ECO:0000259" key="11">
    <source>
        <dbReference type="PROSITE" id="PS50109"/>
    </source>
</evidence>
<dbReference type="InterPro" id="IPR004358">
    <property type="entry name" value="Sig_transdc_His_kin-like_C"/>
</dbReference>
<evidence type="ECO:0000256" key="2">
    <source>
        <dbReference type="ARBA" id="ARBA00004370"/>
    </source>
</evidence>
<evidence type="ECO:0000313" key="14">
    <source>
        <dbReference type="Proteomes" id="UP000584642"/>
    </source>
</evidence>
<dbReference type="Pfam" id="PF02518">
    <property type="entry name" value="HATPase_c"/>
    <property type="match status" value="1"/>
</dbReference>
<evidence type="ECO:0000313" key="13">
    <source>
        <dbReference type="EMBL" id="NYZ22189.1"/>
    </source>
</evidence>
<evidence type="ECO:0000256" key="8">
    <source>
        <dbReference type="ARBA" id="ARBA00022989"/>
    </source>
</evidence>
<dbReference type="Gene3D" id="1.10.287.130">
    <property type="match status" value="1"/>
</dbReference>
<evidence type="ECO:0000256" key="6">
    <source>
        <dbReference type="ARBA" id="ARBA00022692"/>
    </source>
</evidence>
<dbReference type="Gene3D" id="3.30.565.10">
    <property type="entry name" value="Histidine kinase-like ATPase, C-terminal domain"/>
    <property type="match status" value="1"/>
</dbReference>
<evidence type="ECO:0000256" key="7">
    <source>
        <dbReference type="ARBA" id="ARBA00022777"/>
    </source>
</evidence>
<feature type="domain" description="Histidine kinase" evidence="11">
    <location>
        <begin position="273"/>
        <end position="478"/>
    </location>
</feature>
<evidence type="ECO:0000256" key="5">
    <source>
        <dbReference type="ARBA" id="ARBA00022679"/>
    </source>
</evidence>
<dbReference type="PROSITE" id="PS50885">
    <property type="entry name" value="HAMP"/>
    <property type="match status" value="1"/>
</dbReference>
<gene>
    <name evidence="13" type="ORF">HND93_20945</name>
</gene>
<dbReference type="CDD" id="cd00082">
    <property type="entry name" value="HisKA"/>
    <property type="match status" value="1"/>
</dbReference>
<dbReference type="InterPro" id="IPR003594">
    <property type="entry name" value="HATPase_dom"/>
</dbReference>
<feature type="domain" description="HAMP" evidence="12">
    <location>
        <begin position="198"/>
        <end position="253"/>
    </location>
</feature>
<dbReference type="InterPro" id="IPR005467">
    <property type="entry name" value="His_kinase_dom"/>
</dbReference>
<keyword evidence="4" id="KW-0597">Phosphoprotein</keyword>
<dbReference type="EC" id="2.7.13.3" evidence="3"/>
<comment type="caution">
    <text evidence="13">The sequence shown here is derived from an EMBL/GenBank/DDBJ whole genome shotgun (WGS) entry which is preliminary data.</text>
</comment>
<name>A0ABX2TGN9_9PROT</name>
<dbReference type="SUPFAM" id="SSF47384">
    <property type="entry name" value="Homodimeric domain of signal transducing histidine kinase"/>
    <property type="match status" value="1"/>
</dbReference>
<accession>A0ABX2TGN9</accession>
<dbReference type="InterPro" id="IPR050428">
    <property type="entry name" value="TCS_sensor_his_kinase"/>
</dbReference>
<reference evidence="13 14" key="1">
    <citation type="submission" date="2020-05" db="EMBL/GenBank/DDBJ databases">
        <title>Azospirillum oleiclasticum sp. nov, a nitrogen-fixing and heavy crude oil-emulsifying bacterium isolated from the crude oil of Yumen Oilfield.</title>
        <authorList>
            <person name="Wu D."/>
            <person name="Cai M."/>
            <person name="Zhang X."/>
        </authorList>
    </citation>
    <scope>NUCLEOTIDE SEQUENCE [LARGE SCALE GENOMIC DNA]</scope>
    <source>
        <strain evidence="13 14">ROY-1-1-2</strain>
    </source>
</reference>
<proteinExistence type="predicted"/>
<evidence type="ECO:0000259" key="12">
    <source>
        <dbReference type="PROSITE" id="PS50885"/>
    </source>
</evidence>
<evidence type="ECO:0000256" key="9">
    <source>
        <dbReference type="ARBA" id="ARBA00023012"/>
    </source>
</evidence>
<dbReference type="Proteomes" id="UP000584642">
    <property type="component" value="Unassembled WGS sequence"/>
</dbReference>
<keyword evidence="9" id="KW-0902">Two-component regulatory system</keyword>
<keyword evidence="8" id="KW-1133">Transmembrane helix</keyword>
<comment type="subcellular location">
    <subcellularLocation>
        <location evidence="2">Membrane</location>
    </subcellularLocation>
</comment>
<evidence type="ECO:0000256" key="10">
    <source>
        <dbReference type="ARBA" id="ARBA00023136"/>
    </source>
</evidence>
<keyword evidence="5" id="KW-0808">Transferase</keyword>
<dbReference type="SMART" id="SM00304">
    <property type="entry name" value="HAMP"/>
    <property type="match status" value="1"/>
</dbReference>
<dbReference type="GO" id="GO:0016301">
    <property type="term" value="F:kinase activity"/>
    <property type="evidence" value="ECO:0007669"/>
    <property type="project" value="UniProtKB-KW"/>
</dbReference>
<comment type="catalytic activity">
    <reaction evidence="1">
        <text>ATP + protein L-histidine = ADP + protein N-phospho-L-histidine.</text>
        <dbReference type="EC" id="2.7.13.3"/>
    </reaction>
</comment>